<dbReference type="EMBL" id="JADJOT010000009">
    <property type="protein sequence ID" value="MBK7954528.1"/>
    <property type="molecule type" value="Genomic_DNA"/>
</dbReference>
<evidence type="ECO:0000313" key="1">
    <source>
        <dbReference type="EMBL" id="MBK7954528.1"/>
    </source>
</evidence>
<organism evidence="1 2">
    <name type="scientific">Candidatus Accumulibacter affinis</name>
    <dbReference type="NCBI Taxonomy" id="2954384"/>
    <lineage>
        <taxon>Bacteria</taxon>
        <taxon>Pseudomonadati</taxon>
        <taxon>Pseudomonadota</taxon>
        <taxon>Betaproteobacteria</taxon>
        <taxon>Candidatus Accumulibacter</taxon>
    </lineage>
</organism>
<proteinExistence type="predicted"/>
<reference evidence="1 2" key="1">
    <citation type="submission" date="2020-10" db="EMBL/GenBank/DDBJ databases">
        <title>Connecting structure to function with the recovery of over 1000 high-quality activated sludge metagenome-assembled genomes encoding full-length rRNA genes using long-read sequencing.</title>
        <authorList>
            <person name="Singleton C.M."/>
            <person name="Petriglieri F."/>
            <person name="Kristensen J.M."/>
            <person name="Kirkegaard R.H."/>
            <person name="Michaelsen T.Y."/>
            <person name="Andersen M.H."/>
            <person name="Karst S.M."/>
            <person name="Dueholm M.S."/>
            <person name="Nielsen P.H."/>
            <person name="Albertsen M."/>
        </authorList>
    </citation>
    <scope>NUCLEOTIDE SEQUENCE [LARGE SCALE GENOMIC DNA]</scope>
    <source>
        <strain evidence="1">Fred_18-Q3-R57-64_BAT3C.720</strain>
    </source>
</reference>
<dbReference type="AlphaFoldDB" id="A0A935TBT5"/>
<sequence>MKQIIIVFIVAFLIASTIGYINGRDFAEQPAIVEEIAFRDVEFVYASAPAEPDKWHYYLVSRVDGVIRYRYDLMTDSLTVSDTGIDLGESKTIWDASSHSKLIFSFLGVGAAGAGGYSLKDLATKTDSKNVKTVIAGALGAVSGYTIGYKIGTSCERRCEIRANWAV</sequence>
<dbReference type="Proteomes" id="UP000706151">
    <property type="component" value="Unassembled WGS sequence"/>
</dbReference>
<comment type="caution">
    <text evidence="1">The sequence shown here is derived from an EMBL/GenBank/DDBJ whole genome shotgun (WGS) entry which is preliminary data.</text>
</comment>
<evidence type="ECO:0000313" key="2">
    <source>
        <dbReference type="Proteomes" id="UP000706151"/>
    </source>
</evidence>
<gene>
    <name evidence="1" type="ORF">IPK02_11535</name>
</gene>
<name>A0A935TBT5_9PROT</name>
<protein>
    <submittedName>
        <fullName evidence="1">Uncharacterized protein</fullName>
    </submittedName>
</protein>
<accession>A0A935TBT5</accession>